<keyword evidence="2" id="KW-1185">Reference proteome</keyword>
<protein>
    <submittedName>
        <fullName evidence="1">Cation/H(+) antiporter 15</fullName>
    </submittedName>
</protein>
<name>A0ACB8L283_CITSI</name>
<dbReference type="Proteomes" id="UP000829398">
    <property type="component" value="Chromosome 4"/>
</dbReference>
<gene>
    <name evidence="1" type="ORF">KPL71_011230</name>
</gene>
<evidence type="ECO:0000313" key="2">
    <source>
        <dbReference type="Proteomes" id="UP000829398"/>
    </source>
</evidence>
<proteinExistence type="predicted"/>
<sequence length="498" mass="56075">MRKPSDDQICLPTEKNIHSKGLFKGDNPLAYAFPVLLFQLIMFFSISRGINFILRSLRQPAIISNVLTRIVMGPSLPVLVNLIASLSELLFIFILAVKMDTTRILQVAKNALSVGMPCYEKTFLECMVLSLNYFPVVVHALSELNLLTSDLSQLAISCAILHKTIGWLTVPAVCWIIKITPEGKPVKEIYVLAMEPCQLIDKDTFTLAMLTHTAVTAVLTQLISLYYTPYRKLEITQSMEDRMRTLCTTPVNSELRVLCCIHNEDTFNSSEMSPLCACVLHLVELVGRAAPLLVPHNTHKRKIKENSTDRIMRAMTKFSKSSQVTIQPFILIAPYKTMYESISKLAQDEFIPFIILPSHQSHKMQQGGGFNCKIQNCAPCSVGIYVDRGINDLIEAEEDVSERILDDNVINDFKSRNLGNACVLCHHVDVTNTLEAWEVIRSSENDYDLVVVGKRRRPNSSRERDMTPWTDFEELRVIGDMLASQDFCGGMNPVLVVQ</sequence>
<organism evidence="1 2">
    <name type="scientific">Citrus sinensis</name>
    <name type="common">Sweet orange</name>
    <name type="synonym">Citrus aurantium var. sinensis</name>
    <dbReference type="NCBI Taxonomy" id="2711"/>
    <lineage>
        <taxon>Eukaryota</taxon>
        <taxon>Viridiplantae</taxon>
        <taxon>Streptophyta</taxon>
        <taxon>Embryophyta</taxon>
        <taxon>Tracheophyta</taxon>
        <taxon>Spermatophyta</taxon>
        <taxon>Magnoliopsida</taxon>
        <taxon>eudicotyledons</taxon>
        <taxon>Gunneridae</taxon>
        <taxon>Pentapetalae</taxon>
        <taxon>rosids</taxon>
        <taxon>malvids</taxon>
        <taxon>Sapindales</taxon>
        <taxon>Rutaceae</taxon>
        <taxon>Aurantioideae</taxon>
        <taxon>Citrus</taxon>
    </lineage>
</organism>
<reference evidence="2" key="1">
    <citation type="journal article" date="2023" name="Hortic. Res.">
        <title>A chromosome-level phased genome enabling allele-level studies in sweet orange: a case study on citrus Huanglongbing tolerance.</title>
        <authorList>
            <person name="Wu B."/>
            <person name="Yu Q."/>
            <person name="Deng Z."/>
            <person name="Duan Y."/>
            <person name="Luo F."/>
            <person name="Gmitter F. Jr."/>
        </authorList>
    </citation>
    <scope>NUCLEOTIDE SEQUENCE [LARGE SCALE GENOMIC DNA]</scope>
    <source>
        <strain evidence="2">cv. Valencia</strain>
    </source>
</reference>
<comment type="caution">
    <text evidence="1">The sequence shown here is derived from an EMBL/GenBank/DDBJ whole genome shotgun (WGS) entry which is preliminary data.</text>
</comment>
<evidence type="ECO:0000313" key="1">
    <source>
        <dbReference type="EMBL" id="KAH9767315.1"/>
    </source>
</evidence>
<dbReference type="EMBL" id="CM039173">
    <property type="protein sequence ID" value="KAH9767315.1"/>
    <property type="molecule type" value="Genomic_DNA"/>
</dbReference>
<accession>A0ACB8L283</accession>